<proteinExistence type="predicted"/>
<accession>A0ABM5IRM8</accession>
<dbReference type="PANTHER" id="PTHR21505">
    <property type="entry name" value="MADF DOMAIN-CONTAINING PROTEIN-RELATED"/>
    <property type="match status" value="1"/>
</dbReference>
<feature type="compositionally biased region" description="Polar residues" evidence="1">
    <location>
        <begin position="133"/>
        <end position="144"/>
    </location>
</feature>
<feature type="domain" description="MADF" evidence="2">
    <location>
        <begin position="15"/>
        <end position="111"/>
    </location>
</feature>
<protein>
    <recommendedName>
        <fullName evidence="2">MADF domain-containing protein</fullName>
    </recommendedName>
</protein>
<dbReference type="PROSITE" id="PS51029">
    <property type="entry name" value="MADF"/>
    <property type="match status" value="1"/>
</dbReference>
<organism evidence="3 4">
    <name type="scientific">Diabrotica virgifera virgifera</name>
    <name type="common">western corn rootworm</name>
    <dbReference type="NCBI Taxonomy" id="50390"/>
    <lineage>
        <taxon>Eukaryota</taxon>
        <taxon>Metazoa</taxon>
        <taxon>Ecdysozoa</taxon>
        <taxon>Arthropoda</taxon>
        <taxon>Hexapoda</taxon>
        <taxon>Insecta</taxon>
        <taxon>Pterygota</taxon>
        <taxon>Neoptera</taxon>
        <taxon>Endopterygota</taxon>
        <taxon>Coleoptera</taxon>
        <taxon>Polyphaga</taxon>
        <taxon>Cucujiformia</taxon>
        <taxon>Chrysomeloidea</taxon>
        <taxon>Chrysomelidae</taxon>
        <taxon>Galerucinae</taxon>
        <taxon>Diabroticina</taxon>
        <taxon>Diabroticites</taxon>
        <taxon>Diabrotica</taxon>
    </lineage>
</organism>
<evidence type="ECO:0000313" key="3">
    <source>
        <dbReference type="EnsemblMetazoa" id="XP_028139803.2"/>
    </source>
</evidence>
<dbReference type="Pfam" id="PF10545">
    <property type="entry name" value="MADF_DNA_bdg"/>
    <property type="match status" value="1"/>
</dbReference>
<dbReference type="InterPro" id="IPR006578">
    <property type="entry name" value="MADF-dom"/>
</dbReference>
<name>A0ABM5IRM8_DIAVI</name>
<dbReference type="EnsemblMetazoa" id="XM_028284002.2">
    <property type="protein sequence ID" value="XP_028139803.2"/>
    <property type="gene ID" value="LOC114334000"/>
</dbReference>
<dbReference type="Proteomes" id="UP001652700">
    <property type="component" value="Unplaced"/>
</dbReference>
<sequence length="246" mass="28771">MSSKAKEEERKFILECIDMYRSLPALWNVKSKYYSNKIIKNQQYDQLLRKYKEYYPNADKSQLVKKINSLRTNFRKELKRMTDAEKSGAGTGTLPTLWYYTEMQFLVGQDEPNTLQREERDDKEEAENYINNVDRGSSKTTSTICREKKEPPKKKRRKLDEFKELISLARKHLEKPQNDYEKIASAWAVELAKMAPRQQIFAKKAINDVLFEGQMGTLDRDSVQINIFSGASTLHVQPSPVFYDST</sequence>
<feature type="region of interest" description="Disordered" evidence="1">
    <location>
        <begin position="133"/>
        <end position="156"/>
    </location>
</feature>
<evidence type="ECO:0000259" key="2">
    <source>
        <dbReference type="PROSITE" id="PS51029"/>
    </source>
</evidence>
<keyword evidence="4" id="KW-1185">Reference proteome</keyword>
<dbReference type="GeneID" id="114334000"/>
<reference evidence="3" key="1">
    <citation type="submission" date="2025-05" db="UniProtKB">
        <authorList>
            <consortium name="EnsemblMetazoa"/>
        </authorList>
    </citation>
    <scope>IDENTIFICATION</scope>
</reference>
<dbReference type="SMART" id="SM00595">
    <property type="entry name" value="MADF"/>
    <property type="match status" value="1"/>
</dbReference>
<evidence type="ECO:0000313" key="4">
    <source>
        <dbReference type="Proteomes" id="UP001652700"/>
    </source>
</evidence>
<dbReference type="PANTHER" id="PTHR21505:SF8">
    <property type="entry name" value="DPT-YFP REPRESSOR BY OVEREXPRESSION, ISOFORM D-RELATED"/>
    <property type="match status" value="1"/>
</dbReference>
<evidence type="ECO:0000256" key="1">
    <source>
        <dbReference type="SAM" id="MobiDB-lite"/>
    </source>
</evidence>
<dbReference type="RefSeq" id="XP_028139803.2">
    <property type="nucleotide sequence ID" value="XM_028284002.2"/>
</dbReference>